<evidence type="ECO:0000256" key="1">
    <source>
        <dbReference type="ARBA" id="ARBA00000452"/>
    </source>
</evidence>
<dbReference type="AlphaFoldDB" id="A0A6J8CJQ4"/>
<protein>
    <submittedName>
        <fullName evidence="4">ECI1_2</fullName>
        <ecNumber evidence="4">5.3.3.8</ecNumber>
    </submittedName>
</protein>
<comment type="catalytic activity">
    <reaction evidence="2">
        <text>a (3E)-enoyl-CoA = a 4-saturated (2E)-enoyl-CoA</text>
        <dbReference type="Rhea" id="RHEA:45228"/>
        <dbReference type="ChEBI" id="CHEBI:58521"/>
        <dbReference type="ChEBI" id="CHEBI:85097"/>
        <dbReference type="EC" id="5.3.3.8"/>
    </reaction>
</comment>
<comment type="catalytic activity">
    <reaction evidence="1">
        <text>a (3Z)-enoyl-CoA = a 4-saturated (2E)-enoyl-CoA</text>
        <dbReference type="Rhea" id="RHEA:45900"/>
        <dbReference type="ChEBI" id="CHEBI:85097"/>
        <dbReference type="ChEBI" id="CHEBI:85489"/>
        <dbReference type="EC" id="5.3.3.8"/>
    </reaction>
</comment>
<dbReference type="SUPFAM" id="SSF52096">
    <property type="entry name" value="ClpP/crotonase"/>
    <property type="match status" value="1"/>
</dbReference>
<dbReference type="PANTHER" id="PTHR11941">
    <property type="entry name" value="ENOYL-COA HYDRATASE-RELATED"/>
    <property type="match status" value="1"/>
</dbReference>
<accession>A0A6J8CJQ4</accession>
<dbReference type="Proteomes" id="UP000507470">
    <property type="component" value="Unassembled WGS sequence"/>
</dbReference>
<evidence type="ECO:0000256" key="2">
    <source>
        <dbReference type="ARBA" id="ARBA00000765"/>
    </source>
</evidence>
<dbReference type="Gene3D" id="3.90.226.10">
    <property type="entry name" value="2-enoyl-CoA Hydratase, Chain A, domain 1"/>
    <property type="match status" value="1"/>
</dbReference>
<dbReference type="PANTHER" id="PTHR11941:SF75">
    <property type="entry name" value="ENOYL-COA HYDRATASE_ISOMERASE FAMILY PROTEIN"/>
    <property type="match status" value="1"/>
</dbReference>
<evidence type="ECO:0000256" key="3">
    <source>
        <dbReference type="ARBA" id="ARBA00023098"/>
    </source>
</evidence>
<dbReference type="InterPro" id="IPR029045">
    <property type="entry name" value="ClpP/crotonase-like_dom_sf"/>
</dbReference>
<dbReference type="InterPro" id="IPR001753">
    <property type="entry name" value="Enoyl-CoA_hydra/iso"/>
</dbReference>
<keyword evidence="3" id="KW-0443">Lipid metabolism</keyword>
<keyword evidence="5" id="KW-1185">Reference proteome</keyword>
<evidence type="ECO:0000313" key="5">
    <source>
        <dbReference type="Proteomes" id="UP000507470"/>
    </source>
</evidence>
<name>A0A6J8CJQ4_MYTCO</name>
<gene>
    <name evidence="4" type="ORF">MCOR_31212</name>
</gene>
<dbReference type="GO" id="GO:0006635">
    <property type="term" value="P:fatty acid beta-oxidation"/>
    <property type="evidence" value="ECO:0007669"/>
    <property type="project" value="TreeGrafter"/>
</dbReference>
<proteinExistence type="predicted"/>
<reference evidence="4 5" key="1">
    <citation type="submission" date="2020-06" db="EMBL/GenBank/DDBJ databases">
        <authorList>
            <person name="Li R."/>
            <person name="Bekaert M."/>
        </authorList>
    </citation>
    <scope>NUCLEOTIDE SEQUENCE [LARGE SCALE GENOMIC DNA]</scope>
    <source>
        <strain evidence="5">wild</strain>
    </source>
</reference>
<keyword evidence="4" id="KW-0413">Isomerase</keyword>
<sequence>MGTTQKMITTEFTADGFGIIRMLNGQNRLNIDFLTELNSALDRVLSNKDCKALITTSEGKFYSNGIDLDWLFEQPKEIGQKFSNLLHDTLWRIMHFPLPTVAALNGHAFAGGAFIAISHDYRVMRADRGWICWNETHLKLPIGEPLHEVLNTKVWNLDAMREAVVFGRRITAPEAKSLSLVDSVVELDKLLPEAKRLAKHALGNNDIDRNALTMMKSNTYVRKIFPSKL</sequence>
<dbReference type="GO" id="GO:0005777">
    <property type="term" value="C:peroxisome"/>
    <property type="evidence" value="ECO:0007669"/>
    <property type="project" value="TreeGrafter"/>
</dbReference>
<dbReference type="Pfam" id="PF00378">
    <property type="entry name" value="ECH_1"/>
    <property type="match status" value="1"/>
</dbReference>
<dbReference type="GO" id="GO:0004165">
    <property type="term" value="F:delta(3)-delta(2)-enoyl-CoA isomerase activity"/>
    <property type="evidence" value="ECO:0007669"/>
    <property type="project" value="UniProtKB-EC"/>
</dbReference>
<dbReference type="FunFam" id="3.90.226.10:FF:000049">
    <property type="entry name" value="Enoyl-CoA delta isomerase 3"/>
    <property type="match status" value="1"/>
</dbReference>
<dbReference type="EC" id="5.3.3.8" evidence="4"/>
<evidence type="ECO:0000313" key="4">
    <source>
        <dbReference type="EMBL" id="CAC5396688.1"/>
    </source>
</evidence>
<dbReference type="CDD" id="cd06558">
    <property type="entry name" value="crotonase-like"/>
    <property type="match status" value="1"/>
</dbReference>
<organism evidence="4 5">
    <name type="scientific">Mytilus coruscus</name>
    <name type="common">Sea mussel</name>
    <dbReference type="NCBI Taxonomy" id="42192"/>
    <lineage>
        <taxon>Eukaryota</taxon>
        <taxon>Metazoa</taxon>
        <taxon>Spiralia</taxon>
        <taxon>Lophotrochozoa</taxon>
        <taxon>Mollusca</taxon>
        <taxon>Bivalvia</taxon>
        <taxon>Autobranchia</taxon>
        <taxon>Pteriomorphia</taxon>
        <taxon>Mytilida</taxon>
        <taxon>Mytiloidea</taxon>
        <taxon>Mytilidae</taxon>
        <taxon>Mytilinae</taxon>
        <taxon>Mytilus</taxon>
    </lineage>
</organism>
<dbReference type="EMBL" id="CACVKT020005631">
    <property type="protein sequence ID" value="CAC5396688.1"/>
    <property type="molecule type" value="Genomic_DNA"/>
</dbReference>
<dbReference type="OrthoDB" id="1696280at2759"/>